<dbReference type="InterPro" id="IPR043128">
    <property type="entry name" value="Rev_trsase/Diguanyl_cyclase"/>
</dbReference>
<dbReference type="Gene3D" id="3.30.70.270">
    <property type="match status" value="1"/>
</dbReference>
<dbReference type="PROSITE" id="PS51192">
    <property type="entry name" value="HELICASE_ATP_BIND_1"/>
    <property type="match status" value="1"/>
</dbReference>
<dbReference type="GO" id="GO:0003968">
    <property type="term" value="F:RNA-directed RNA polymerase activity"/>
    <property type="evidence" value="ECO:0007669"/>
    <property type="project" value="UniProtKB-KW"/>
</dbReference>
<evidence type="ECO:0000256" key="1">
    <source>
        <dbReference type="ARBA" id="ARBA00022484"/>
    </source>
</evidence>
<evidence type="ECO:0000256" key="9">
    <source>
        <dbReference type="SAM" id="Phobius"/>
    </source>
</evidence>
<dbReference type="GO" id="GO:0006351">
    <property type="term" value="P:DNA-templated transcription"/>
    <property type="evidence" value="ECO:0007669"/>
    <property type="project" value="InterPro"/>
</dbReference>
<evidence type="ECO:0000256" key="2">
    <source>
        <dbReference type="ARBA" id="ARBA00022679"/>
    </source>
</evidence>
<gene>
    <name evidence="11" type="ORF">RfFV1_gp1</name>
</gene>
<keyword evidence="6" id="KW-0347">Helicase</keyword>
<evidence type="ECO:0000313" key="11">
    <source>
        <dbReference type="EMBL" id="AZT88659.1"/>
    </source>
</evidence>
<feature type="transmembrane region" description="Helical" evidence="9">
    <location>
        <begin position="191"/>
        <end position="211"/>
    </location>
</feature>
<keyword evidence="3" id="KW-0548">Nucleotidyltransferase</keyword>
<dbReference type="GO" id="GO:0004386">
    <property type="term" value="F:helicase activity"/>
    <property type="evidence" value="ECO:0007669"/>
    <property type="project" value="UniProtKB-KW"/>
</dbReference>
<evidence type="ECO:0000256" key="3">
    <source>
        <dbReference type="ARBA" id="ARBA00022695"/>
    </source>
</evidence>
<evidence type="ECO:0000256" key="8">
    <source>
        <dbReference type="ARBA" id="ARBA00022953"/>
    </source>
</evidence>
<dbReference type="Pfam" id="PF00680">
    <property type="entry name" value="RdRP_1"/>
    <property type="match status" value="1"/>
</dbReference>
<keyword evidence="9" id="KW-1133">Transmembrane helix</keyword>
<dbReference type="InterPro" id="IPR027417">
    <property type="entry name" value="P-loop_NTPase"/>
</dbReference>
<dbReference type="InterPro" id="IPR043502">
    <property type="entry name" value="DNA/RNA_pol_sf"/>
</dbReference>
<keyword evidence="8" id="KW-0693">Viral RNA replication</keyword>
<keyword evidence="9" id="KW-0472">Membrane</keyword>
<dbReference type="InterPro" id="IPR014001">
    <property type="entry name" value="Helicase_ATP-bd"/>
</dbReference>
<dbReference type="InterPro" id="IPR011545">
    <property type="entry name" value="DEAD/DEAH_box_helicase_dom"/>
</dbReference>
<evidence type="ECO:0000256" key="4">
    <source>
        <dbReference type="ARBA" id="ARBA00022741"/>
    </source>
</evidence>
<dbReference type="EMBL" id="MK279504">
    <property type="protein sequence ID" value="AZT88659.1"/>
    <property type="molecule type" value="Genomic_RNA"/>
</dbReference>
<keyword evidence="4" id="KW-0547">Nucleotide-binding</keyword>
<sequence length="1558" mass="175617">MFYLYEQKRAFKVLYRLVLVVAFMLLLFLMFCLLWGGMGLSLWVFAWVMTFVSPLSIGPFILLGPVSAFLFATYVSDSIRNEAALVRSHGEDKALWVSSNYGLDVRHPSYFVFKTLMWAGHDKSGDWLSHVVTAFSLPDEMKDVLAKGVVVGGSILWSRLVLWAEGILDSSFSLLASLAALWHFNRTLSGLAACWVKKTFMFSLLLLVVLWHLDVDMVIRAVSFGVYSTAKIAVIFQTKRQKVYLEWLKWRVTRLFVLLVAYSESLNSEMKRRHSAQISQGSTRLVAHFKQFTMQAAIVVNDLGLPSFVRKRMSLQPSVQLLQDSLDIMKSLGWPVNVDIAEAKDFPAASSFKEWVLCGSSFEQGIHNMKVLVDTDLETLRIAGVAYKRTEEYATTTNEIVSLSRYFKSPAYDYPDISVDDVWIVLGDIFRHSRLTPFNYIIKMWEKKYALGAFMRDPFKLRSKYSRKNFIRDINGYGPFKRLWAHTFYWASQILPTSAVSVKGEALPERKWAQDKVRTVIGSPITQYILSTIWNYGPNHRFAWTTTPIKIGMPLNGYWMTSIWERHSRCQHHSEGDMKDFDSTIEGKVKDLIVALRKKGFEFHKDRERIAELIDINYDQVTSQLLNTTSTGNVYKKGTGLTTGHSSTSMDNSSALVILYLLAWKDLTGLSAREFLHYNELSCFGDDHILSWLSIRPAVWTAKNIQATMAKWGVTNNIIVHQKLDTIPFLSKFGRKATPGEVQVLEEQGVKGRRFIVWHDKAKLIGKLTAPVRNLTPSYRLKRLLSYLTLTAHHKDIYDGIARIILTSKSMKSVMANNKWKLPSYNTVMQQWYSPSTSPDFKDQIDNAFEEFENTGTLIEYGATNLLDSVFGSLSMIPDLLSPLIFNYGYARAFQVFLKPRLSWIVDLIMETNDIGTAGGLSFSLARTPYRFLDSSLHVPGLSFSNYSSRLVRHWLFMWYCKVRPVQRWGAWLNFAISRLASLQFLINGHLMFEQKQAEFQLDYVVVCALLDLVSVPDWFGSFQSLRLPDLQLIVDLISHFLLVTVWSSVPANFKETTASLRGLNPEYGPVGVSAPTGTGKSTAFVHHLYSVLGHQYRKIIIVEPRSALVIGLVDFMQSSFGLDCSGSTTGLDLDMSKKVLYMTPQSLIVHPELLNRNNLFMLDEAHMDEPYYQVMRHFFAKNKMPVLWVTATLPDHLRAVCQLVLDIPIARIWRVDSQSEVVRVQPGVDASGVLRLARDKALDFANVSPPGARLLVFLPRISDVEYCVENCRRKSRALHSNTAMPSSYVHDVYFSTPIADVGITIPDVSVVWTPNFSEAIDGQLVQLTSELAQQRAGRTGRTCNGIYRQVNFDVPMLKVNPRNSLGQDGIRSMVLEGLPLELAMSFDAQATLKGLGFSASNLPDPKDPGVLRGLSIYFRNFMPVFRSLTAAKQSGDSSFGQPVVLHHTGVGNISSSHAQPGSSSEEDILAGAVAMIEAHMKGKPLDSNFDPLNRLSKMAGPIVAVRNLIMSFLSDPEDGQTDLLNPKNSEPSGNISDVYEINKISQVLSELSSITQT</sequence>
<dbReference type="GO" id="GO:0005524">
    <property type="term" value="F:ATP binding"/>
    <property type="evidence" value="ECO:0007669"/>
    <property type="project" value="UniProtKB-KW"/>
</dbReference>
<dbReference type="Proteomes" id="UP000830178">
    <property type="component" value="Segment"/>
</dbReference>
<dbReference type="SUPFAM" id="SSF52540">
    <property type="entry name" value="P-loop containing nucleoside triphosphate hydrolases"/>
    <property type="match status" value="1"/>
</dbReference>
<dbReference type="GO" id="GO:0003723">
    <property type="term" value="F:RNA binding"/>
    <property type="evidence" value="ECO:0007669"/>
    <property type="project" value="InterPro"/>
</dbReference>
<keyword evidence="7" id="KW-0067">ATP-binding</keyword>
<accession>A0AAD1ADV6</accession>
<protein>
    <submittedName>
        <fullName evidence="11">RNA-dependent RNA polymerase</fullName>
    </submittedName>
</protein>
<feature type="domain" description="Helicase ATP-binding" evidence="10">
    <location>
        <begin position="1062"/>
        <end position="1212"/>
    </location>
</feature>
<keyword evidence="12" id="KW-1185">Reference proteome</keyword>
<dbReference type="Pfam" id="PF00270">
    <property type="entry name" value="DEAD"/>
    <property type="match status" value="1"/>
</dbReference>
<keyword evidence="5" id="KW-0378">Hydrolase</keyword>
<evidence type="ECO:0000313" key="12">
    <source>
        <dbReference type="Proteomes" id="UP000830178"/>
    </source>
</evidence>
<dbReference type="Gene3D" id="3.40.50.300">
    <property type="entry name" value="P-loop containing nucleotide triphosphate hydrolases"/>
    <property type="match status" value="2"/>
</dbReference>
<name>A0AAD1ADV6_9VIRU</name>
<evidence type="ECO:0000259" key="10">
    <source>
        <dbReference type="PROSITE" id="PS51192"/>
    </source>
</evidence>
<dbReference type="PANTHER" id="PTHR18934:SF91">
    <property type="entry name" value="PRE-MRNA-SPLICING FACTOR ATP-DEPENDENT RNA HELICASE PRP16"/>
    <property type="match status" value="1"/>
</dbReference>
<feature type="transmembrane region" description="Helical" evidence="9">
    <location>
        <begin position="42"/>
        <end position="71"/>
    </location>
</feature>
<feature type="transmembrane region" description="Helical" evidence="9">
    <location>
        <begin position="13"/>
        <end position="36"/>
    </location>
</feature>
<keyword evidence="1 11" id="KW-0696">RNA-directed RNA polymerase</keyword>
<dbReference type="InterPro" id="IPR001205">
    <property type="entry name" value="RNA-dir_pol_C"/>
</dbReference>
<dbReference type="GO" id="GO:0016787">
    <property type="term" value="F:hydrolase activity"/>
    <property type="evidence" value="ECO:0007669"/>
    <property type="project" value="UniProtKB-KW"/>
</dbReference>
<dbReference type="PANTHER" id="PTHR18934">
    <property type="entry name" value="ATP-DEPENDENT RNA HELICASE"/>
    <property type="match status" value="1"/>
</dbReference>
<dbReference type="SMART" id="SM00487">
    <property type="entry name" value="DEXDc"/>
    <property type="match status" value="1"/>
</dbReference>
<proteinExistence type="predicted"/>
<organism evidence="11 12">
    <name type="scientific">Rutstroemia firma fusarivirus 1</name>
    <dbReference type="NCBI Taxonomy" id="2501220"/>
    <lineage>
        <taxon>Viruses</taxon>
        <taxon>Riboviria</taxon>
        <taxon>Orthornavirae</taxon>
        <taxon>Pisuviricota</taxon>
        <taxon>Duplopiviricetes</taxon>
        <taxon>Durnavirales</taxon>
        <taxon>Fusariviridae</taxon>
        <taxon>Alphafusarivirus</taxon>
        <taxon>Alphafusarivirus rutstroemiae</taxon>
    </lineage>
</organism>
<reference evidence="11" key="1">
    <citation type="journal article" date="2019" name="PLoS ONE">
        <title>Hiding in plain sight: New virus genomes discovered via a systematic analysis of fungal public transcriptomes.</title>
        <authorList>
            <person name="Gilbert K.B."/>
            <person name="Holcomb E.E."/>
            <person name="Allscheid R.L."/>
            <person name="Carrington J.C."/>
        </authorList>
    </citation>
    <scope>NUCLEOTIDE SEQUENCE</scope>
    <source>
        <strain evidence="11">RfFv1CBS 115.86</strain>
    </source>
</reference>
<keyword evidence="2" id="KW-0808">Transferase</keyword>
<dbReference type="SUPFAM" id="SSF56672">
    <property type="entry name" value="DNA/RNA polymerases"/>
    <property type="match status" value="1"/>
</dbReference>
<keyword evidence="9" id="KW-0812">Transmembrane</keyword>
<evidence type="ECO:0000256" key="6">
    <source>
        <dbReference type="ARBA" id="ARBA00022806"/>
    </source>
</evidence>
<evidence type="ECO:0000256" key="5">
    <source>
        <dbReference type="ARBA" id="ARBA00022801"/>
    </source>
</evidence>
<evidence type="ECO:0000256" key="7">
    <source>
        <dbReference type="ARBA" id="ARBA00022840"/>
    </source>
</evidence>